<evidence type="ECO:0000256" key="1">
    <source>
        <dbReference type="SAM" id="Coils"/>
    </source>
</evidence>
<feature type="transmembrane region" description="Helical" evidence="3">
    <location>
        <begin position="563"/>
        <end position="583"/>
    </location>
</feature>
<feature type="compositionally biased region" description="Basic and acidic residues" evidence="2">
    <location>
        <begin position="33"/>
        <end position="48"/>
    </location>
</feature>
<dbReference type="Proteomes" id="UP001218412">
    <property type="component" value="Chromosome"/>
</dbReference>
<evidence type="ECO:0000256" key="3">
    <source>
        <dbReference type="SAM" id="Phobius"/>
    </source>
</evidence>
<name>A0ABY7SYY3_9RHOB</name>
<keyword evidence="5" id="KW-1185">Reference proteome</keyword>
<protein>
    <submittedName>
        <fullName evidence="4">Capsule biosynthesis protein</fullName>
    </submittedName>
</protein>
<feature type="region of interest" description="Disordered" evidence="2">
    <location>
        <begin position="176"/>
        <end position="205"/>
    </location>
</feature>
<dbReference type="Gene3D" id="1.20.120.1490">
    <property type="match status" value="1"/>
</dbReference>
<dbReference type="InterPro" id="IPR050445">
    <property type="entry name" value="Bact_polysacc_biosynth/exp"/>
</dbReference>
<organism evidence="4 5">
    <name type="scientific">Paracoccus stylophorae</name>
    <dbReference type="NCBI Taxonomy" id="659350"/>
    <lineage>
        <taxon>Bacteria</taxon>
        <taxon>Pseudomonadati</taxon>
        <taxon>Pseudomonadota</taxon>
        <taxon>Alphaproteobacteria</taxon>
        <taxon>Rhodobacterales</taxon>
        <taxon>Paracoccaceae</taxon>
        <taxon>Paracoccus</taxon>
    </lineage>
</organism>
<feature type="compositionally biased region" description="Low complexity" evidence="2">
    <location>
        <begin position="176"/>
        <end position="187"/>
    </location>
</feature>
<proteinExistence type="predicted"/>
<keyword evidence="3" id="KW-0472">Membrane</keyword>
<feature type="transmembrane region" description="Helical" evidence="3">
    <location>
        <begin position="233"/>
        <end position="253"/>
    </location>
</feature>
<sequence length="589" mass="64078">MTTPPKARSFHISPSESVRPAAASGQGAGQGADKSDSRAGDVRIELRKKSGGPASASRPPVAAVPDPKTSHDPANLFEPASDGFPDDRTASAAQPAQDDATSGQASLEAKLQAIRDEKQTERQLRIARRIATLHQIEVGSDEEAVLRLRERGIDPSHRAALSRILAAEGSRAQAAPVRNAPAVVPAQSRSTQVGPARPTLPSREALAEDQRAADIYRIQRDIARRRRRRMLMLTLRLLFFVALPTALAGWYYFRVATPLYATISQFQIQFAEASGLSQSGNPLAGLQANTDAVAVQSYLSSRDAMLRLDADKGFREAFQDPSVDPVKRLAPDATNEATYKVYRNSVKISYDPTEGMIDMEVIAPDPAQSQEFSLALIGYAEEQVDNLTARLRSDQMEGAIRNYEAAEDKVLAAQRRVQDLQQRLGVLDPAAEGTVVMNQIAALENQLTEKQLELGQLLANPQPQQSRVSAVRGDIARLQQMISDTRSQLTQGSDNRTSLAAITGELRIAESDLETRQALLAAAAEQMEVARIEANKQVRYLSLSVAPTAPDEATYPKAFQNTMVAFLIFSGIYLMLSLTASILREQVST</sequence>
<accession>A0ABY7SYY3</accession>
<keyword evidence="3" id="KW-0812">Transmembrane</keyword>
<dbReference type="EMBL" id="CP067134">
    <property type="protein sequence ID" value="WCR12290.1"/>
    <property type="molecule type" value="Genomic_DNA"/>
</dbReference>
<dbReference type="RefSeq" id="WP_272860399.1">
    <property type="nucleotide sequence ID" value="NZ_CP067134.1"/>
</dbReference>
<keyword evidence="3" id="KW-1133">Transmembrane helix</keyword>
<gene>
    <name evidence="4" type="ORF">JHW45_08260</name>
</gene>
<feature type="compositionally biased region" description="Low complexity" evidence="2">
    <location>
        <begin position="53"/>
        <end position="65"/>
    </location>
</feature>
<feature type="coiled-coil region" evidence="1">
    <location>
        <begin position="396"/>
        <end position="460"/>
    </location>
</feature>
<evidence type="ECO:0000313" key="4">
    <source>
        <dbReference type="EMBL" id="WCR12290.1"/>
    </source>
</evidence>
<feature type="compositionally biased region" description="Polar residues" evidence="2">
    <location>
        <begin position="91"/>
        <end position="105"/>
    </location>
</feature>
<keyword evidence="1" id="KW-0175">Coiled coil</keyword>
<dbReference type="PANTHER" id="PTHR32309">
    <property type="entry name" value="TYROSINE-PROTEIN KINASE"/>
    <property type="match status" value="1"/>
</dbReference>
<evidence type="ECO:0000313" key="5">
    <source>
        <dbReference type="Proteomes" id="UP001218412"/>
    </source>
</evidence>
<feature type="region of interest" description="Disordered" evidence="2">
    <location>
        <begin position="1"/>
        <end position="106"/>
    </location>
</feature>
<dbReference type="PANTHER" id="PTHR32309:SF13">
    <property type="entry name" value="FERRIC ENTEROBACTIN TRANSPORT PROTEIN FEPE"/>
    <property type="match status" value="1"/>
</dbReference>
<reference evidence="4 5" key="1">
    <citation type="submission" date="2021-01" db="EMBL/GenBank/DDBJ databases">
        <title>Biogeographic distribution of Paracoccus.</title>
        <authorList>
            <person name="Hollensteiner J."/>
            <person name="Leineberger J."/>
            <person name="Brinkhoff T."/>
            <person name="Daniel R."/>
        </authorList>
    </citation>
    <scope>NUCLEOTIDE SEQUENCE [LARGE SCALE GENOMIC DNA]</scope>
    <source>
        <strain evidence="4 5">LMG25392</strain>
    </source>
</reference>
<evidence type="ECO:0000256" key="2">
    <source>
        <dbReference type="SAM" id="MobiDB-lite"/>
    </source>
</evidence>